<dbReference type="RefSeq" id="WP_336434285.1">
    <property type="nucleotide sequence ID" value="NZ_JBAWKS010000001.1"/>
</dbReference>
<accession>A0ABU8EPU9</accession>
<dbReference type="InterPro" id="IPR011051">
    <property type="entry name" value="RmlC_Cupin_sf"/>
</dbReference>
<keyword evidence="3" id="KW-1185">Reference proteome</keyword>
<dbReference type="Proteomes" id="UP001382455">
    <property type="component" value="Unassembled WGS sequence"/>
</dbReference>
<dbReference type="InterPro" id="IPR014710">
    <property type="entry name" value="RmlC-like_jellyroll"/>
</dbReference>
<dbReference type="InterPro" id="IPR012807">
    <property type="entry name" value="Anti-sigma_ChrR"/>
</dbReference>
<dbReference type="Pfam" id="PF12973">
    <property type="entry name" value="Cupin_7"/>
    <property type="match status" value="1"/>
</dbReference>
<feature type="domain" description="ChrR-like cupin" evidence="1">
    <location>
        <begin position="133"/>
        <end position="199"/>
    </location>
</feature>
<dbReference type="Gene3D" id="2.60.120.10">
    <property type="entry name" value="Jelly Rolls"/>
    <property type="match status" value="1"/>
</dbReference>
<comment type="caution">
    <text evidence="2">The sequence shown here is derived from an EMBL/GenBank/DDBJ whole genome shotgun (WGS) entry which is preliminary data.</text>
</comment>
<sequence length="222" mass="24446">MIKHHPQLSLLKTYCAGELPASISVVIAAHIELCPHCQQQVEALTAEAAKGAFTYTNNDTDNCDLPSDTDLDALINDITLDDSIDDVVAAQPIELSLKENSYYLPQVLKNLELSSWANLGKLSRSRIGLEDANLHTSLLHIDRGGSVPEHTHNGFEITLLLDGSFKDDMGEYHKGDFIWLDGKHTHNPITEHGCLCLTVSSDSLHFTQGLSKLLNPIGKFIY</sequence>
<dbReference type="Gene3D" id="1.10.10.1320">
    <property type="entry name" value="Anti-sigma factor, zinc-finger domain"/>
    <property type="match status" value="1"/>
</dbReference>
<reference evidence="2 3" key="1">
    <citation type="submission" date="2023-12" db="EMBL/GenBank/DDBJ databases">
        <title>Friends and Foes: Symbiotic and Algicidal bacterial influence on Karenia brevis blooms.</title>
        <authorList>
            <person name="Fei C."/>
            <person name="Mohamed A.R."/>
            <person name="Booker A."/>
            <person name="Arshad M."/>
            <person name="Klass S."/>
            <person name="Ahn S."/>
            <person name="Gilbert P.M."/>
            <person name="Heil C.A."/>
            <person name="Martinez J.M."/>
            <person name="Amin S.A."/>
        </authorList>
    </citation>
    <scope>NUCLEOTIDE SEQUENCE [LARGE SCALE GENOMIC DNA]</scope>
    <source>
        <strain evidence="2 3">CE15</strain>
    </source>
</reference>
<protein>
    <submittedName>
        <fullName evidence="2">ChrR family anti-sigma-E factor</fullName>
    </submittedName>
</protein>
<dbReference type="NCBIfam" id="TIGR02451">
    <property type="entry name" value="anti_sig_ChrR"/>
    <property type="match status" value="1"/>
</dbReference>
<evidence type="ECO:0000313" key="2">
    <source>
        <dbReference type="EMBL" id="MEI4548261.1"/>
    </source>
</evidence>
<gene>
    <name evidence="2" type="ORF">WAE96_00870</name>
</gene>
<evidence type="ECO:0000259" key="1">
    <source>
        <dbReference type="Pfam" id="PF12973"/>
    </source>
</evidence>
<dbReference type="EMBL" id="JBAWKS010000001">
    <property type="protein sequence ID" value="MEI4548261.1"/>
    <property type="molecule type" value="Genomic_DNA"/>
</dbReference>
<name>A0ABU8EPU9_9GAMM</name>
<proteinExistence type="predicted"/>
<dbReference type="CDD" id="cd20301">
    <property type="entry name" value="cupin_ChrR"/>
    <property type="match status" value="1"/>
</dbReference>
<dbReference type="SUPFAM" id="SSF51182">
    <property type="entry name" value="RmlC-like cupins"/>
    <property type="match status" value="1"/>
</dbReference>
<evidence type="ECO:0000313" key="3">
    <source>
        <dbReference type="Proteomes" id="UP001382455"/>
    </source>
</evidence>
<dbReference type="InterPro" id="IPR041916">
    <property type="entry name" value="Anti_sigma_zinc_sf"/>
</dbReference>
<organism evidence="2 3">
    <name type="scientific">Pseudoalteromonas spongiae</name>
    <dbReference type="NCBI Taxonomy" id="298657"/>
    <lineage>
        <taxon>Bacteria</taxon>
        <taxon>Pseudomonadati</taxon>
        <taxon>Pseudomonadota</taxon>
        <taxon>Gammaproteobacteria</taxon>
        <taxon>Alteromonadales</taxon>
        <taxon>Pseudoalteromonadaceae</taxon>
        <taxon>Pseudoalteromonas</taxon>
    </lineage>
</organism>
<dbReference type="InterPro" id="IPR025979">
    <property type="entry name" value="ChrR-like_cupin_dom"/>
</dbReference>